<dbReference type="AlphaFoldDB" id="A0A218XYN2"/>
<evidence type="ECO:0000313" key="4">
    <source>
        <dbReference type="Proteomes" id="UP000197138"/>
    </source>
</evidence>
<dbReference type="Pfam" id="PF14576">
    <property type="entry name" value="SEO_N"/>
    <property type="match status" value="1"/>
</dbReference>
<dbReference type="InterPro" id="IPR039299">
    <property type="entry name" value="SEOA"/>
</dbReference>
<gene>
    <name evidence="3" type="ORF">CDL15_Pgr024447</name>
</gene>
<dbReference type="InterPro" id="IPR027944">
    <property type="entry name" value="SEO_C"/>
</dbReference>
<feature type="domain" description="Sieve element occlusion N-terminal" evidence="1">
    <location>
        <begin position="18"/>
        <end position="236"/>
    </location>
</feature>
<dbReference type="Proteomes" id="UP000197138">
    <property type="component" value="Unassembled WGS sequence"/>
</dbReference>
<evidence type="ECO:0000259" key="2">
    <source>
        <dbReference type="Pfam" id="PF14577"/>
    </source>
</evidence>
<sequence length="620" mass="71243">MNTVETSADPACSTPSVEEEILIRNLLISHDPDGRDLDSDLLLQAVKNVLHFATSSETKLDTAERSYNSQIEEVGSQKFIGDVVDKILRELFYKHHHGEDLQTRTMNLLDLLRNFRWNEKMVFILAGLAFSYGEFWLVIRLCHQNPLAGSISVLKQFPSDLKLFKPRLKALSCLIGKMMELTEHVVKFDSLPISEVKMDPELVETTKHHMYLAVYWVARSAIKGSSHIADLRAVKPKRVHVGISKFKDKVVILYISKPELLTPEDLLFLLHQMYNNPHISKLEGSYEIIYIPILTSTSWSDSEEQNYDLVSNFLPWYLIRKPQRLSSAAMTFIKQEWNYEEEPISVVIDNKGSVINLNAIDTMKIWGSEAYPFSASREEELWKFEKSTFLLMFNGIDPLLTDRSKVDYDAHKMILIQIREGRNVCIYGGDNVRWIREFQAKIEETILSKALQLEIVYVGKRTLTSLVRNILLAETQYQPSNIPISVTNIQFFWTRLDSIRRSILRQRNKANVDHILQDVSWLLEIDESATGWAMLGDGTSRDTLRLRGKEVMECLDMFPKWQGNVSKWGLVGAIRMALEPPSTPTPCGHSETIPFDESLLGKNLFCNQCKRPMKGFVTYE</sequence>
<dbReference type="EMBL" id="MTKT01000666">
    <property type="protein sequence ID" value="OWM89699.1"/>
    <property type="molecule type" value="Genomic_DNA"/>
</dbReference>
<dbReference type="PANTHER" id="PTHR33232">
    <property type="entry name" value="PROTEIN SIEVE ELEMENT OCCLUSION B-LIKE"/>
    <property type="match status" value="1"/>
</dbReference>
<evidence type="ECO:0000313" key="3">
    <source>
        <dbReference type="EMBL" id="OWM89699.1"/>
    </source>
</evidence>
<proteinExistence type="predicted"/>
<evidence type="ECO:0008006" key="5">
    <source>
        <dbReference type="Google" id="ProtNLM"/>
    </source>
</evidence>
<feature type="domain" description="Sieve element occlusion C-terminal" evidence="2">
    <location>
        <begin position="376"/>
        <end position="619"/>
    </location>
</feature>
<accession>A0A218XYN2</accession>
<dbReference type="PANTHER" id="PTHR33232:SF11">
    <property type="entry name" value="PROTEIN SIEVE ELEMENT OCCLUSION C"/>
    <property type="match status" value="1"/>
</dbReference>
<evidence type="ECO:0000259" key="1">
    <source>
        <dbReference type="Pfam" id="PF14576"/>
    </source>
</evidence>
<protein>
    <recommendedName>
        <fullName evidence="5">Protein SIEVE ELEMENT OCCLUSION C</fullName>
    </recommendedName>
</protein>
<organism evidence="3 4">
    <name type="scientific">Punica granatum</name>
    <name type="common">Pomegranate</name>
    <dbReference type="NCBI Taxonomy" id="22663"/>
    <lineage>
        <taxon>Eukaryota</taxon>
        <taxon>Viridiplantae</taxon>
        <taxon>Streptophyta</taxon>
        <taxon>Embryophyta</taxon>
        <taxon>Tracheophyta</taxon>
        <taxon>Spermatophyta</taxon>
        <taxon>Magnoliopsida</taxon>
        <taxon>eudicotyledons</taxon>
        <taxon>Gunneridae</taxon>
        <taxon>Pentapetalae</taxon>
        <taxon>rosids</taxon>
        <taxon>malvids</taxon>
        <taxon>Myrtales</taxon>
        <taxon>Lythraceae</taxon>
        <taxon>Punica</taxon>
    </lineage>
</organism>
<name>A0A218XYN2_PUNGR</name>
<dbReference type="Pfam" id="PF14577">
    <property type="entry name" value="SEO_C"/>
    <property type="match status" value="1"/>
</dbReference>
<reference evidence="4" key="1">
    <citation type="journal article" date="2017" name="Plant J.">
        <title>The pomegranate (Punica granatum L.) genome and the genomics of punicalagin biosynthesis.</title>
        <authorList>
            <person name="Qin G."/>
            <person name="Xu C."/>
            <person name="Ming R."/>
            <person name="Tang H."/>
            <person name="Guyot R."/>
            <person name="Kramer E.M."/>
            <person name="Hu Y."/>
            <person name="Yi X."/>
            <person name="Qi Y."/>
            <person name="Xu X."/>
            <person name="Gao Z."/>
            <person name="Pan H."/>
            <person name="Jian J."/>
            <person name="Tian Y."/>
            <person name="Yue Z."/>
            <person name="Xu Y."/>
        </authorList>
    </citation>
    <scope>NUCLEOTIDE SEQUENCE [LARGE SCALE GENOMIC DNA]</scope>
    <source>
        <strain evidence="4">cv. Dabenzi</strain>
    </source>
</reference>
<dbReference type="InterPro" id="IPR027942">
    <property type="entry name" value="SEO_N"/>
</dbReference>
<dbReference type="GO" id="GO:0010088">
    <property type="term" value="P:phloem development"/>
    <property type="evidence" value="ECO:0007669"/>
    <property type="project" value="InterPro"/>
</dbReference>
<comment type="caution">
    <text evidence="3">The sequence shown here is derived from an EMBL/GenBank/DDBJ whole genome shotgun (WGS) entry which is preliminary data.</text>
</comment>